<comment type="subcellular location">
    <subcellularLocation>
        <location evidence="1">Cell membrane</location>
        <topology evidence="1">Multi-pass membrane protein</topology>
    </subcellularLocation>
</comment>
<dbReference type="EnsemblMetazoa" id="CapteT37043">
    <property type="protein sequence ID" value="CapteP37043"/>
    <property type="gene ID" value="CapteG37043"/>
</dbReference>
<dbReference type="InterPro" id="IPR022357">
    <property type="entry name" value="MIP_CS"/>
</dbReference>
<dbReference type="OrthoDB" id="3222at2759"/>
<dbReference type="SUPFAM" id="SSF81338">
    <property type="entry name" value="Aquaporin-like"/>
    <property type="match status" value="1"/>
</dbReference>
<feature type="transmembrane region" description="Helical" evidence="9">
    <location>
        <begin position="12"/>
        <end position="30"/>
    </location>
</feature>
<name>R7TA75_CAPTE</name>
<feature type="transmembrane region" description="Helical" evidence="9">
    <location>
        <begin position="161"/>
        <end position="184"/>
    </location>
</feature>
<feature type="transmembrane region" description="Helical" evidence="9">
    <location>
        <begin position="128"/>
        <end position="149"/>
    </location>
</feature>
<dbReference type="GO" id="GO:0005886">
    <property type="term" value="C:plasma membrane"/>
    <property type="evidence" value="ECO:0007669"/>
    <property type="project" value="UniProtKB-SubCell"/>
</dbReference>
<dbReference type="PRINTS" id="PR00783">
    <property type="entry name" value="MINTRINSICP"/>
</dbReference>
<keyword evidence="4" id="KW-1003">Cell membrane</keyword>
<evidence type="ECO:0000256" key="4">
    <source>
        <dbReference type="ARBA" id="ARBA00022475"/>
    </source>
</evidence>
<dbReference type="Gene3D" id="1.20.1080.10">
    <property type="entry name" value="Glycerol uptake facilitator protein"/>
    <property type="match status" value="1"/>
</dbReference>
<evidence type="ECO:0000313" key="12">
    <source>
        <dbReference type="EnsemblMetazoa" id="CapteP37043"/>
    </source>
</evidence>
<gene>
    <name evidence="11" type="ORF">CAPTEDRAFT_37043</name>
    <name evidence="10" type="ORF">CAPTEDRAFT_40279</name>
</gene>
<evidence type="ECO:0000256" key="5">
    <source>
        <dbReference type="ARBA" id="ARBA00022692"/>
    </source>
</evidence>
<sequence length="222" mass="22980">ELTSLAFWRDLLAEFVMTFMLMSVQAALPLDWGTNGLLGGPVQVGLGVGFLVTAMAWALGDFSGGHINPAVSIAMMACAKISPLRALFYVASQSVGAVAGAGFVYGMIPSASRGHLSATSLGPGVEPHQGFLIEAWITCLLVLTVFGSTNKKRKGSLHMPAVPIGLAVALGIMTGVNAFGSTGGSMNPARSLGPAVVLSIWDDHWVYWAGPICGGLLAAMVY</sequence>
<feature type="non-terminal residue" evidence="10">
    <location>
        <position position="222"/>
    </location>
</feature>
<keyword evidence="6 9" id="KW-1133">Transmembrane helix</keyword>
<feature type="transmembrane region" description="Helical" evidence="9">
    <location>
        <begin position="42"/>
        <end position="65"/>
    </location>
</feature>
<dbReference type="EMBL" id="AMQN01006088">
    <property type="status" value="NOT_ANNOTATED_CDS"/>
    <property type="molecule type" value="Genomic_DNA"/>
</dbReference>
<dbReference type="EMBL" id="AMQN01033853">
    <property type="status" value="NOT_ANNOTATED_CDS"/>
    <property type="molecule type" value="Genomic_DNA"/>
</dbReference>
<evidence type="ECO:0000256" key="6">
    <source>
        <dbReference type="ARBA" id="ARBA00022989"/>
    </source>
</evidence>
<dbReference type="InterPro" id="IPR034294">
    <property type="entry name" value="Aquaporin_transptr"/>
</dbReference>
<dbReference type="Pfam" id="PF00230">
    <property type="entry name" value="MIP"/>
    <property type="match status" value="1"/>
</dbReference>
<keyword evidence="5 8" id="KW-0812">Transmembrane</keyword>
<evidence type="ECO:0000256" key="9">
    <source>
        <dbReference type="SAM" id="Phobius"/>
    </source>
</evidence>
<reference evidence="12" key="3">
    <citation type="submission" date="2015-06" db="UniProtKB">
        <authorList>
            <consortium name="EnsemblMetazoa"/>
        </authorList>
    </citation>
    <scope>IDENTIFICATION</scope>
</reference>
<keyword evidence="3 8" id="KW-0813">Transport</keyword>
<keyword evidence="7 9" id="KW-0472">Membrane</keyword>
<accession>R7TA75</accession>
<evidence type="ECO:0000256" key="1">
    <source>
        <dbReference type="ARBA" id="ARBA00004651"/>
    </source>
</evidence>
<dbReference type="AlphaFoldDB" id="R7TA75"/>
<feature type="transmembrane region" description="Helical" evidence="9">
    <location>
        <begin position="86"/>
        <end position="108"/>
    </location>
</feature>
<dbReference type="Proteomes" id="UP000014760">
    <property type="component" value="Unassembled WGS sequence"/>
</dbReference>
<dbReference type="EnsemblMetazoa" id="CapteT40279">
    <property type="protein sequence ID" value="CapteP40279"/>
    <property type="gene ID" value="CapteG40279"/>
</dbReference>
<feature type="transmembrane region" description="Helical" evidence="9">
    <location>
        <begin position="204"/>
        <end position="221"/>
    </location>
</feature>
<evidence type="ECO:0008006" key="14">
    <source>
        <dbReference type="Google" id="ProtNLM"/>
    </source>
</evidence>
<reference evidence="13" key="1">
    <citation type="submission" date="2012-12" db="EMBL/GenBank/DDBJ databases">
        <authorList>
            <person name="Hellsten U."/>
            <person name="Grimwood J."/>
            <person name="Chapman J.A."/>
            <person name="Shapiro H."/>
            <person name="Aerts A."/>
            <person name="Otillar R.P."/>
            <person name="Terry A.Y."/>
            <person name="Boore J.L."/>
            <person name="Simakov O."/>
            <person name="Marletaz F."/>
            <person name="Cho S.-J."/>
            <person name="Edsinger-Gonzales E."/>
            <person name="Havlak P."/>
            <person name="Kuo D.-H."/>
            <person name="Larsson T."/>
            <person name="Lv J."/>
            <person name="Arendt D."/>
            <person name="Savage R."/>
            <person name="Osoegawa K."/>
            <person name="de Jong P."/>
            <person name="Lindberg D.R."/>
            <person name="Seaver E.C."/>
            <person name="Weisblat D.A."/>
            <person name="Putnam N.H."/>
            <person name="Grigoriev I.V."/>
            <person name="Rokhsar D.S."/>
        </authorList>
    </citation>
    <scope>NUCLEOTIDE SEQUENCE</scope>
    <source>
        <strain evidence="13">I ESC-2004</strain>
    </source>
</reference>
<evidence type="ECO:0000313" key="10">
    <source>
        <dbReference type="EMBL" id="ELT87914.1"/>
    </source>
</evidence>
<dbReference type="EMBL" id="KB312083">
    <property type="protein sequence ID" value="ELT87914.1"/>
    <property type="molecule type" value="Genomic_DNA"/>
</dbReference>
<evidence type="ECO:0000256" key="7">
    <source>
        <dbReference type="ARBA" id="ARBA00023136"/>
    </source>
</evidence>
<dbReference type="PANTHER" id="PTHR19139">
    <property type="entry name" value="AQUAPORIN TRANSPORTER"/>
    <property type="match status" value="1"/>
</dbReference>
<dbReference type="EMBL" id="KB297594">
    <property type="protein sequence ID" value="ELU10309.1"/>
    <property type="molecule type" value="Genomic_DNA"/>
</dbReference>
<evidence type="ECO:0000313" key="13">
    <source>
        <dbReference type="Proteomes" id="UP000014760"/>
    </source>
</evidence>
<dbReference type="PANTHER" id="PTHR19139:SF199">
    <property type="entry name" value="MIP17260P"/>
    <property type="match status" value="1"/>
</dbReference>
<reference evidence="10 13" key="2">
    <citation type="journal article" date="2013" name="Nature">
        <title>Insights into bilaterian evolution from three spiralian genomes.</title>
        <authorList>
            <person name="Simakov O."/>
            <person name="Marletaz F."/>
            <person name="Cho S.J."/>
            <person name="Edsinger-Gonzales E."/>
            <person name="Havlak P."/>
            <person name="Hellsten U."/>
            <person name="Kuo D.H."/>
            <person name="Larsson T."/>
            <person name="Lv J."/>
            <person name="Arendt D."/>
            <person name="Savage R."/>
            <person name="Osoegawa K."/>
            <person name="de Jong P."/>
            <person name="Grimwood J."/>
            <person name="Chapman J.A."/>
            <person name="Shapiro H."/>
            <person name="Aerts A."/>
            <person name="Otillar R.P."/>
            <person name="Terry A.Y."/>
            <person name="Boore J.L."/>
            <person name="Grigoriev I.V."/>
            <person name="Lindberg D.R."/>
            <person name="Seaver E.C."/>
            <person name="Weisblat D.A."/>
            <person name="Putnam N.H."/>
            <person name="Rokhsar D.S."/>
        </authorList>
    </citation>
    <scope>NUCLEOTIDE SEQUENCE</scope>
    <source>
        <strain evidence="10 13">I ESC-2004</strain>
    </source>
</reference>
<evidence type="ECO:0000256" key="3">
    <source>
        <dbReference type="ARBA" id="ARBA00022448"/>
    </source>
</evidence>
<proteinExistence type="inferred from homology"/>
<evidence type="ECO:0000313" key="11">
    <source>
        <dbReference type="EMBL" id="ELU10309.1"/>
    </source>
</evidence>
<dbReference type="PROSITE" id="PS00221">
    <property type="entry name" value="MIP"/>
    <property type="match status" value="1"/>
</dbReference>
<feature type="non-terminal residue" evidence="10">
    <location>
        <position position="1"/>
    </location>
</feature>
<evidence type="ECO:0000256" key="8">
    <source>
        <dbReference type="RuleBase" id="RU000477"/>
    </source>
</evidence>
<dbReference type="OMA" id="YICAQCF"/>
<dbReference type="InterPro" id="IPR000425">
    <property type="entry name" value="MIP"/>
</dbReference>
<organism evidence="10">
    <name type="scientific">Capitella teleta</name>
    <name type="common">Polychaete worm</name>
    <dbReference type="NCBI Taxonomy" id="283909"/>
    <lineage>
        <taxon>Eukaryota</taxon>
        <taxon>Metazoa</taxon>
        <taxon>Spiralia</taxon>
        <taxon>Lophotrochozoa</taxon>
        <taxon>Annelida</taxon>
        <taxon>Polychaeta</taxon>
        <taxon>Sedentaria</taxon>
        <taxon>Scolecida</taxon>
        <taxon>Capitellidae</taxon>
        <taxon>Capitella</taxon>
    </lineage>
</organism>
<dbReference type="STRING" id="283909.R7TA75"/>
<protein>
    <recommendedName>
        <fullName evidence="14">Aquaporin</fullName>
    </recommendedName>
</protein>
<dbReference type="HOGENOM" id="CLU_020019_3_3_1"/>
<dbReference type="GO" id="GO:0015250">
    <property type="term" value="F:water channel activity"/>
    <property type="evidence" value="ECO:0007669"/>
    <property type="project" value="TreeGrafter"/>
</dbReference>
<keyword evidence="13" id="KW-1185">Reference proteome</keyword>
<evidence type="ECO:0000256" key="2">
    <source>
        <dbReference type="ARBA" id="ARBA00006175"/>
    </source>
</evidence>
<dbReference type="InterPro" id="IPR023271">
    <property type="entry name" value="Aquaporin-like"/>
</dbReference>
<comment type="similarity">
    <text evidence="2 8">Belongs to the MIP/aquaporin (TC 1.A.8) family.</text>
</comment>